<keyword evidence="3" id="KW-0067">ATP-binding</keyword>
<dbReference type="PROSITE" id="PS51855">
    <property type="entry name" value="MGS"/>
    <property type="match status" value="1"/>
</dbReference>
<dbReference type="GO" id="GO:0006541">
    <property type="term" value="P:glutamine metabolic process"/>
    <property type="evidence" value="ECO:0007669"/>
    <property type="project" value="TreeGrafter"/>
</dbReference>
<dbReference type="PANTHER" id="PTHR11405:SF53">
    <property type="entry name" value="CARBAMOYL-PHOSPHATE SYNTHASE [AMMONIA], MITOCHONDRIAL"/>
    <property type="match status" value="1"/>
</dbReference>
<dbReference type="AlphaFoldDB" id="A0A6N9ZTA7"/>
<dbReference type="GO" id="GO:0005737">
    <property type="term" value="C:cytoplasm"/>
    <property type="evidence" value="ECO:0007669"/>
    <property type="project" value="TreeGrafter"/>
</dbReference>
<evidence type="ECO:0000313" key="5">
    <source>
        <dbReference type="EMBL" id="NEH96165.1"/>
    </source>
</evidence>
<evidence type="ECO:0000256" key="3">
    <source>
        <dbReference type="ARBA" id="ARBA00022840"/>
    </source>
</evidence>
<feature type="domain" description="MGS-like" evidence="4">
    <location>
        <begin position="52"/>
        <end position="130"/>
    </location>
</feature>
<keyword evidence="2" id="KW-0547">Nucleotide-binding</keyword>
<reference evidence="5 6" key="1">
    <citation type="submission" date="2019-12" db="EMBL/GenBank/DDBJ databases">
        <title>Rhizobium genotypes associated with high levels of biological nitrogen fixation by grain legumes in a temperate-maritime cropping system.</title>
        <authorList>
            <person name="Maluk M."/>
            <person name="Francesc Ferrando Molina F."/>
            <person name="Lopez Del Egido L."/>
            <person name="Lafos M."/>
            <person name="Langarica-Fuentes A."/>
            <person name="Gebre Yohannes G."/>
            <person name="Young M.W."/>
            <person name="Martin P."/>
            <person name="Gantlett R."/>
            <person name="Kenicer G."/>
            <person name="Hawes C."/>
            <person name="Begg G.S."/>
            <person name="Quilliam R.S."/>
            <person name="Squire G.R."/>
            <person name="Poole P.S."/>
            <person name="Young P.W."/>
            <person name="Iannetta P.M."/>
            <person name="James E.K."/>
        </authorList>
    </citation>
    <scope>NUCLEOTIDE SEQUENCE [LARGE SCALE GENOMIC DNA]</scope>
    <source>
        <strain evidence="5 6">JHI2449</strain>
    </source>
</reference>
<feature type="non-terminal residue" evidence="5">
    <location>
        <position position="130"/>
    </location>
</feature>
<organism evidence="5 6">
    <name type="scientific">Rhizobium laguerreae</name>
    <dbReference type="NCBI Taxonomy" id="1076926"/>
    <lineage>
        <taxon>Bacteria</taxon>
        <taxon>Pseudomonadati</taxon>
        <taxon>Pseudomonadota</taxon>
        <taxon>Alphaproteobacteria</taxon>
        <taxon>Hyphomicrobiales</taxon>
        <taxon>Rhizobiaceae</taxon>
        <taxon>Rhizobium/Agrobacterium group</taxon>
        <taxon>Rhizobium</taxon>
    </lineage>
</organism>
<evidence type="ECO:0000256" key="1">
    <source>
        <dbReference type="ARBA" id="ARBA00022598"/>
    </source>
</evidence>
<comment type="caution">
    <text evidence="5">The sequence shown here is derived from an EMBL/GenBank/DDBJ whole genome shotgun (WGS) entry which is preliminary data.</text>
</comment>
<dbReference type="InterPro" id="IPR036914">
    <property type="entry name" value="MGS-like_dom_sf"/>
</dbReference>
<dbReference type="Pfam" id="PF02142">
    <property type="entry name" value="MGS"/>
    <property type="match status" value="1"/>
</dbReference>
<feature type="non-terminal residue" evidence="5">
    <location>
        <position position="1"/>
    </location>
</feature>
<dbReference type="PANTHER" id="PTHR11405">
    <property type="entry name" value="CARBAMOYLTRANSFERASE FAMILY MEMBER"/>
    <property type="match status" value="1"/>
</dbReference>
<dbReference type="SUPFAM" id="SSF56059">
    <property type="entry name" value="Glutathione synthetase ATP-binding domain-like"/>
    <property type="match status" value="1"/>
</dbReference>
<dbReference type="Proteomes" id="UP000468864">
    <property type="component" value="Unassembled WGS sequence"/>
</dbReference>
<dbReference type="EC" id="6.3.5.5" evidence="5"/>
<evidence type="ECO:0000256" key="2">
    <source>
        <dbReference type="ARBA" id="ARBA00022741"/>
    </source>
</evidence>
<dbReference type="GO" id="GO:0005524">
    <property type="term" value="F:ATP binding"/>
    <property type="evidence" value="ECO:0007669"/>
    <property type="project" value="UniProtKB-KW"/>
</dbReference>
<name>A0A6N9ZTA7_9HYPH</name>
<accession>A0A6N9ZTA7</accession>
<dbReference type="InterPro" id="IPR011607">
    <property type="entry name" value="MGS-like_dom"/>
</dbReference>
<evidence type="ECO:0000259" key="4">
    <source>
        <dbReference type="PROSITE" id="PS51855"/>
    </source>
</evidence>
<dbReference type="EMBL" id="WUEP01000159">
    <property type="protein sequence ID" value="NEH96165.1"/>
    <property type="molecule type" value="Genomic_DNA"/>
</dbReference>
<dbReference type="SMART" id="SM00851">
    <property type="entry name" value="MGS"/>
    <property type="match status" value="1"/>
</dbReference>
<dbReference type="GO" id="GO:0004088">
    <property type="term" value="F:carbamoyl-phosphate synthase (glutamine-hydrolyzing) activity"/>
    <property type="evidence" value="ECO:0007669"/>
    <property type="project" value="UniProtKB-EC"/>
</dbReference>
<proteinExistence type="predicted"/>
<dbReference type="SUPFAM" id="SSF52335">
    <property type="entry name" value="Methylglyoxal synthase-like"/>
    <property type="match status" value="1"/>
</dbReference>
<dbReference type="Gene3D" id="3.30.470.20">
    <property type="entry name" value="ATP-grasp fold, B domain"/>
    <property type="match status" value="1"/>
</dbReference>
<evidence type="ECO:0000313" key="6">
    <source>
        <dbReference type="Proteomes" id="UP000468864"/>
    </source>
</evidence>
<gene>
    <name evidence="5" type="primary">carB</name>
    <name evidence="5" type="ORF">GR206_35330</name>
</gene>
<protein>
    <submittedName>
        <fullName evidence="5">Carbamoyl phosphate synthase large subunit</fullName>
        <ecNumber evidence="5">6.3.5.5</ecNumber>
    </submittedName>
</protein>
<sequence>NFYSVKEAVFPFAKFPGVDPILGPEMKSTGEVMGVGDTFGEAFAKAQMGASEVLPTGGTAFISVRDDDKPLVAGVARDLSNLGFEVVATAGTAKLIEAAGLKVRRVNKVTEGRPHVVDMIKNDEVTLIIN</sequence>
<dbReference type="Gene3D" id="3.40.50.1380">
    <property type="entry name" value="Methylglyoxal synthase-like domain"/>
    <property type="match status" value="1"/>
</dbReference>
<keyword evidence="1 5" id="KW-0436">Ligase</keyword>